<feature type="compositionally biased region" description="Basic and acidic residues" evidence="1">
    <location>
        <begin position="21"/>
        <end position="37"/>
    </location>
</feature>
<accession>A0A1I8B7X4</accession>
<dbReference type="Proteomes" id="UP000095281">
    <property type="component" value="Unplaced"/>
</dbReference>
<proteinExistence type="predicted"/>
<reference evidence="3" key="1">
    <citation type="submission" date="2016-11" db="UniProtKB">
        <authorList>
            <consortium name="WormBaseParasite"/>
        </authorList>
    </citation>
    <scope>IDENTIFICATION</scope>
</reference>
<dbReference type="WBParaSite" id="MhA1_Contig1573.frz3.gene9">
    <property type="protein sequence ID" value="MhA1_Contig1573.frz3.gene9"/>
    <property type="gene ID" value="MhA1_Contig1573.frz3.gene9"/>
</dbReference>
<name>A0A1I8B7X4_MELHA</name>
<dbReference type="AlphaFoldDB" id="A0A1I8B7X4"/>
<feature type="region of interest" description="Disordered" evidence="1">
    <location>
        <begin position="21"/>
        <end position="69"/>
    </location>
</feature>
<keyword evidence="2" id="KW-1185">Reference proteome</keyword>
<organism evidence="2 3">
    <name type="scientific">Meloidogyne hapla</name>
    <name type="common">Root-knot nematode worm</name>
    <dbReference type="NCBI Taxonomy" id="6305"/>
    <lineage>
        <taxon>Eukaryota</taxon>
        <taxon>Metazoa</taxon>
        <taxon>Ecdysozoa</taxon>
        <taxon>Nematoda</taxon>
        <taxon>Chromadorea</taxon>
        <taxon>Rhabditida</taxon>
        <taxon>Tylenchina</taxon>
        <taxon>Tylenchomorpha</taxon>
        <taxon>Tylenchoidea</taxon>
        <taxon>Meloidogynidae</taxon>
        <taxon>Meloidogyninae</taxon>
        <taxon>Meloidogyne</taxon>
    </lineage>
</organism>
<protein>
    <submittedName>
        <fullName evidence="3">Uncharacterized protein</fullName>
    </submittedName>
</protein>
<sequence length="87" mass="9734">MSSIECNTDLNKQLSTSIETKIKEISKEESTSEKDPWGRPTDGTWEAQGVGWDSYKANDTWGGGSKTTIQSTFDEKNVHSTFDKKVE</sequence>
<evidence type="ECO:0000256" key="1">
    <source>
        <dbReference type="SAM" id="MobiDB-lite"/>
    </source>
</evidence>
<evidence type="ECO:0000313" key="3">
    <source>
        <dbReference type="WBParaSite" id="MhA1_Contig1573.frz3.gene9"/>
    </source>
</evidence>
<evidence type="ECO:0000313" key="2">
    <source>
        <dbReference type="Proteomes" id="UP000095281"/>
    </source>
</evidence>